<feature type="transmembrane region" description="Helical" evidence="1">
    <location>
        <begin position="129"/>
        <end position="148"/>
    </location>
</feature>
<dbReference type="AlphaFoldDB" id="A0A857N5N0"/>
<dbReference type="Proteomes" id="UP000463983">
    <property type="component" value="Chromosome"/>
</dbReference>
<feature type="transmembrane region" description="Helical" evidence="1">
    <location>
        <begin position="354"/>
        <end position="377"/>
    </location>
</feature>
<keyword evidence="1" id="KW-1133">Transmembrane helix</keyword>
<evidence type="ECO:0000256" key="1">
    <source>
        <dbReference type="SAM" id="Phobius"/>
    </source>
</evidence>
<organism evidence="2 3">
    <name type="scientific">Candidatus Chazhemtobacterium aquaticus</name>
    <dbReference type="NCBI Taxonomy" id="2715735"/>
    <lineage>
        <taxon>Bacteria</taxon>
        <taxon>Candidatus Chazhemtobacteraceae</taxon>
        <taxon>Candidatus Chazhemtobacterium</taxon>
    </lineage>
</organism>
<dbReference type="InterPro" id="IPR031599">
    <property type="entry name" value="ABC_tran_2"/>
</dbReference>
<keyword evidence="1" id="KW-0472">Membrane</keyword>
<feature type="transmembrane region" description="Helical" evidence="1">
    <location>
        <begin position="160"/>
        <end position="181"/>
    </location>
</feature>
<name>A0A857N5N0_9BACT</name>
<feature type="transmembrane region" description="Helical" evidence="1">
    <location>
        <begin position="193"/>
        <end position="214"/>
    </location>
</feature>
<dbReference type="KEGG" id="caqa:MICH65_0456"/>
<reference evidence="3" key="1">
    <citation type="journal article" date="2020" name="Microorganisms">
        <title>Complete Genome of a Member of a New Bacterial Lineage in the Microgenomates Group Reveals an Unusual Nucleotide Composition Disparity Between Two Strands of DNA and Limited Metabolic Potential.</title>
        <authorList>
            <person name="Kadnikov V.V."/>
            <person name="Mardanov A.V."/>
            <person name="Beletsky A.V."/>
            <person name="Karnachuk O.V."/>
            <person name="Ravin N.V."/>
        </authorList>
    </citation>
    <scope>NUCLEOTIDE SEQUENCE [LARGE SCALE GENOMIC DNA]</scope>
</reference>
<dbReference type="EMBL" id="CP047901">
    <property type="protein sequence ID" value="QHO63437.1"/>
    <property type="molecule type" value="Genomic_DNA"/>
</dbReference>
<feature type="transmembrane region" description="Helical" evidence="1">
    <location>
        <begin position="322"/>
        <end position="342"/>
    </location>
</feature>
<keyword evidence="1" id="KW-0812">Transmembrane</keyword>
<feature type="transmembrane region" description="Helical" evidence="1">
    <location>
        <begin position="432"/>
        <end position="454"/>
    </location>
</feature>
<protein>
    <submittedName>
        <fullName evidence="2">Uncharacterized protein</fullName>
    </submittedName>
</protein>
<feature type="transmembrane region" description="Helical" evidence="1">
    <location>
        <begin position="71"/>
        <end position="94"/>
    </location>
</feature>
<evidence type="ECO:0000313" key="3">
    <source>
        <dbReference type="Proteomes" id="UP000463983"/>
    </source>
</evidence>
<feature type="transmembrane region" description="Helical" evidence="1">
    <location>
        <begin position="27"/>
        <end position="51"/>
    </location>
</feature>
<dbReference type="RefSeq" id="WP_161931818.1">
    <property type="nucleotide sequence ID" value="NZ_CP047901.1"/>
</dbReference>
<evidence type="ECO:0000313" key="2">
    <source>
        <dbReference type="EMBL" id="QHO63437.1"/>
    </source>
</evidence>
<dbReference type="Pfam" id="PF16949">
    <property type="entry name" value="ABC_tran_2"/>
    <property type="match status" value="1"/>
</dbReference>
<keyword evidence="3" id="KW-1185">Reference proteome</keyword>
<gene>
    <name evidence="2" type="ORF">MICH65_0456</name>
</gene>
<feature type="transmembrane region" description="Helical" evidence="1">
    <location>
        <begin position="407"/>
        <end position="426"/>
    </location>
</feature>
<feature type="transmembrane region" description="Helical" evidence="1">
    <location>
        <begin position="255"/>
        <end position="275"/>
    </location>
</feature>
<feature type="transmembrane region" description="Helical" evidence="1">
    <location>
        <begin position="475"/>
        <end position="493"/>
    </location>
</feature>
<sequence>MSEALNQIKLIAFNEAKQVKGWFREQLLTKLVVLVGFAGLAVLVAGFIWLWSWGYMSNLAQYENYGELTALYLIKAGLLVIAWLGLGSAVTSNLTRMANKNAEMEYLLVLPIKKGVLAFWGMVKTVLMNWVLVLVGLLPLMLAYFMAFDWGVNATLVGRVLLVGLVMAMMVTAVGSGLVYATGRWWVRIRGGVSVIGVLGFFGVSTWLILKVIFPGQLKTLYSSEIEQFMNIYTALPLLSEWWPSSWMASMLFDFAQNWWVLAVSMLMMIIAWLIEKETMRRLWQLSQEREDREKRYGFNLLKSGGLVKKDIIGVLRTPTEWGYGVLLMGMAVAFFVLLGQATKGSYWSRKFEVEIMVAALGWLLFFVTAFGLRVVFPLMAREGKVSWWLMSIGMGRGNIIGDKLKAALILGLPLVLISSLVWLIMPFEMTRLLWMFAFTGVLVISLVLLLNLWGMISPLFKLADQPDKVSTSMSGLMALGVSLIIIAWSVFTANKALENGNLDYLTIMAGVGMGTLMVGVSYWLARVRISKYEF</sequence>
<accession>A0A857N5N0</accession>
<proteinExistence type="predicted"/>
<feature type="transmembrane region" description="Helical" evidence="1">
    <location>
        <begin position="505"/>
        <end position="526"/>
    </location>
</feature>